<dbReference type="RefSeq" id="WP_162655817.1">
    <property type="nucleotide sequence ID" value="NZ_LR593887.1"/>
</dbReference>
<dbReference type="EMBL" id="LR586016">
    <property type="protein sequence ID" value="VIP00613.1"/>
    <property type="molecule type" value="Genomic_DNA"/>
</dbReference>
<evidence type="ECO:0000313" key="1">
    <source>
        <dbReference type="EMBL" id="VIP00613.1"/>
    </source>
</evidence>
<accession>A0A6C2YHK1</accession>
<protein>
    <submittedName>
        <fullName evidence="1">Uncharacterized protein</fullName>
    </submittedName>
</protein>
<dbReference type="EMBL" id="LR593887">
    <property type="protein sequence ID" value="VTR96644.1"/>
    <property type="molecule type" value="Genomic_DNA"/>
</dbReference>
<dbReference type="InParanoid" id="A0A6C2YHK1"/>
<dbReference type="KEGG" id="tim:GMBLW1_33470"/>
<reference evidence="1" key="1">
    <citation type="submission" date="2019-04" db="EMBL/GenBank/DDBJ databases">
        <authorList>
            <consortium name="Science for Life Laboratories"/>
        </authorList>
    </citation>
    <scope>NUCLEOTIDE SEQUENCE</scope>
    <source>
        <strain evidence="1">MBLW1</strain>
    </source>
</reference>
<proteinExistence type="predicted"/>
<organism evidence="1">
    <name type="scientific">Tuwongella immobilis</name>
    <dbReference type="NCBI Taxonomy" id="692036"/>
    <lineage>
        <taxon>Bacteria</taxon>
        <taxon>Pseudomonadati</taxon>
        <taxon>Planctomycetota</taxon>
        <taxon>Planctomycetia</taxon>
        <taxon>Gemmatales</taxon>
        <taxon>Gemmataceae</taxon>
        <taxon>Tuwongella</taxon>
    </lineage>
</organism>
<sequence length="281" mass="31032">MLSNSPRLLAIGMVGLLLIGLLPMRLQAADAKLPGKSLWPDAPIWVATPAGANADGANADGADAIFPQSWQKPPISARGKPIADAEWPRVKAMLQRALAKYPPAVLKRHLEAVYLVEDLEYNDVRTGGTNSRTAVYLSVGSVKRGYTDAHLERVFHAEFSSILYRNARKSFDAAAWEAVNPARFSYQGNGVDAVKNRKAGTQVLAQYNAQGFLSQYSQSNRENDFNAFAGMLFLGDTAGWKACDEYPSLRIKRQLAIAFYQQIDPMFTESFFRNLQGKKSR</sequence>
<evidence type="ECO:0000313" key="2">
    <source>
        <dbReference type="Proteomes" id="UP000464378"/>
    </source>
</evidence>
<keyword evidence="2" id="KW-1185">Reference proteome</keyword>
<gene>
    <name evidence="1" type="ORF">GMBLW1_33470</name>
</gene>
<dbReference type="Proteomes" id="UP000464378">
    <property type="component" value="Chromosome"/>
</dbReference>
<dbReference type="Gene3D" id="3.40.390.70">
    <property type="match status" value="1"/>
</dbReference>
<dbReference type="AlphaFoldDB" id="A0A6C2YHK1"/>
<name>A0A6C2YHK1_9BACT</name>